<name>A0A0T6BGX6_9SCAR</name>
<evidence type="ECO:0000256" key="21">
    <source>
        <dbReference type="SAM" id="Phobius"/>
    </source>
</evidence>
<dbReference type="PROSITE" id="PS00107">
    <property type="entry name" value="PROTEIN_KINASE_ATP"/>
    <property type="match status" value="1"/>
</dbReference>
<keyword evidence="10 20" id="KW-0067">ATP-binding</keyword>
<sequence length="1309" mass="150295">MLFHNFLRDHQILLAICLSLLINSPAVTGNRKCLKLPQEVPRRYIHYEGVSLNLTIESSNRPTHQIISYIFKIFVQEMLGYPNVNVIDIVDDFDVDSIVTRLSGPVSENHRKSIPKSVINLEVWIPPHKDMVDLLRSTTVKEYGILRPPSTFGWFIPKSLTRHITEIDRMWHHEYGSIPWTMFNNRDFISAFVITNQTLRQDIERLSMVNSDKKIYYCNDKEYCKNGYYTPETCLTQDCALLLAPYFNGTEYVIDQIDRENLKVKVLWLGDNLKTAMNMINATYLANSVNKSFVVLSWSPSEIIYPEDNYINIDFRQCDPTDVNISHPLVDVNDMCPYEMWKIEKLMWNKLEDQAPVVYDTMTKIHFNRTDYQNLLDIYYKFYGKSYEQMACEWLRRNQNWATIYWTIPTETVPTIHIGGIFPIQSTSYKGTGIVHGARMAIKAANELIFTNYKLSMYVLDGQCKAEKVMKAFIDYIKDEAALKTLVGVLGPACSETVEPIASVSRLFRTLVISYSAEGASFADREKYPYFFRTIGSNTEFMFVYLELMKQMKWNRVAALTEDGQKYTEYLSVMQNLLMDNGISFIANVKFPRERKMLPMTTYLETLKKKRSKIIIADINDEAARAVMCEASKLEMTMKHGYVWFLPSWLNETWYNTTYYNQRFNESVDCPTNVMVNAINGYFSITHSYWAPNDAIMQENRTVAEWKKSYREKTNNITSDYAGFAYDAVWTYALALDKLIRHDPEALTDLHSENATKKLVKYVQETDFNGVSGKIKFRGGPSRFSTTIHVTQWCNHTRTIVGWFYPNITDNSTEILGGVLNLNLTSIKWMSGRVPDDGREPADSCLVDGVARALNVSCEWAMVLLNVVFCSGLIGMIAFAFCYYKKKLDNRISKTQLYMQHLGLDMTNLDDLDKWEIPREHVVINRKLGQGAFGTVYGGEALIDPENGWVAVAVKTLKMGSTAEEKIDFLSEAEAMKRFDHKNVVRLLGLCTRNEPVYTIMEFMLYGDLKTFLLARRHLVRTKSEEYMEVSSKKLTSMALDIARALSYLAEKKYVHRDVASRNCLVNASRVVKLADFGMTRAMYESDYYKFNRKGMLPVRWMAPESLSLGVFSTSSDIWSYGVLLYEIITFGSFPFQGLSNNQVLDYVKNGHTLDIPSGVKPQLEVFLKSCWNQESKRRPKASEIVEFLANNPQLISPCIEGPIAAVEMEGTDDLEVHLPGEFRKQSSVTSRHFPNGDITRSQTIQINNEADMIQLEHVCTREPLLKSSTSFTGNTTGYVHLQSSQPDLLSDSEIDYSQHNGNLYTKCN</sequence>
<evidence type="ECO:0000256" key="14">
    <source>
        <dbReference type="ARBA" id="ARBA00023157"/>
    </source>
</evidence>
<dbReference type="SUPFAM" id="SSF53822">
    <property type="entry name" value="Periplasmic binding protein-like I"/>
    <property type="match status" value="1"/>
</dbReference>
<dbReference type="PRINTS" id="PR00109">
    <property type="entry name" value="TYRKINASE"/>
</dbReference>
<keyword evidence="9 24" id="KW-0418">Kinase</keyword>
<dbReference type="GO" id="GO:0005886">
    <property type="term" value="C:plasma membrane"/>
    <property type="evidence" value="ECO:0007669"/>
    <property type="project" value="TreeGrafter"/>
</dbReference>
<dbReference type="OrthoDB" id="4062651at2759"/>
<evidence type="ECO:0000256" key="3">
    <source>
        <dbReference type="ARBA" id="ARBA00022553"/>
    </source>
</evidence>
<comment type="function">
    <text evidence="19">Receptor for basic fibroblast growth factor.</text>
</comment>
<dbReference type="EMBL" id="LJIG01000805">
    <property type="protein sequence ID" value="KRT86135.1"/>
    <property type="molecule type" value="Genomic_DNA"/>
</dbReference>
<dbReference type="InterPro" id="IPR028082">
    <property type="entry name" value="Peripla_BP_I"/>
</dbReference>
<organism evidence="24 25">
    <name type="scientific">Oryctes borbonicus</name>
    <dbReference type="NCBI Taxonomy" id="1629725"/>
    <lineage>
        <taxon>Eukaryota</taxon>
        <taxon>Metazoa</taxon>
        <taxon>Ecdysozoa</taxon>
        <taxon>Arthropoda</taxon>
        <taxon>Hexapoda</taxon>
        <taxon>Insecta</taxon>
        <taxon>Pterygota</taxon>
        <taxon>Neoptera</taxon>
        <taxon>Endopterygota</taxon>
        <taxon>Coleoptera</taxon>
        <taxon>Polyphaga</taxon>
        <taxon>Scarabaeiformia</taxon>
        <taxon>Scarabaeidae</taxon>
        <taxon>Dynastinae</taxon>
        <taxon>Oryctes</taxon>
    </lineage>
</organism>
<evidence type="ECO:0000256" key="4">
    <source>
        <dbReference type="ARBA" id="ARBA00022679"/>
    </source>
</evidence>
<keyword evidence="15" id="KW-0675">Receptor</keyword>
<dbReference type="SUPFAM" id="SSF56112">
    <property type="entry name" value="Protein kinase-like (PK-like)"/>
    <property type="match status" value="1"/>
</dbReference>
<feature type="domain" description="Protein kinase" evidence="23">
    <location>
        <begin position="922"/>
        <end position="1195"/>
    </location>
</feature>
<evidence type="ECO:0000256" key="18">
    <source>
        <dbReference type="ARBA" id="ARBA00051243"/>
    </source>
</evidence>
<evidence type="ECO:0000256" key="11">
    <source>
        <dbReference type="ARBA" id="ARBA00022989"/>
    </source>
</evidence>
<dbReference type="GO" id="GO:0005524">
    <property type="term" value="F:ATP binding"/>
    <property type="evidence" value="ECO:0007669"/>
    <property type="project" value="UniProtKB-UniRule"/>
</dbReference>
<evidence type="ECO:0000313" key="24">
    <source>
        <dbReference type="EMBL" id="KRT86135.1"/>
    </source>
</evidence>
<evidence type="ECO:0000256" key="13">
    <source>
        <dbReference type="ARBA" id="ARBA00023137"/>
    </source>
</evidence>
<keyword evidence="17" id="KW-0393">Immunoglobulin domain</keyword>
<comment type="caution">
    <text evidence="24">The sequence shown here is derived from an EMBL/GenBank/DDBJ whole genome shotgun (WGS) entry which is preliminary data.</text>
</comment>
<dbReference type="InterPro" id="IPR001828">
    <property type="entry name" value="ANF_lig-bd_rcpt"/>
</dbReference>
<dbReference type="CDD" id="cd00192">
    <property type="entry name" value="PTKc"/>
    <property type="match status" value="1"/>
</dbReference>
<keyword evidence="25" id="KW-1185">Reference proteome</keyword>
<dbReference type="PANTHER" id="PTHR24416:SF489">
    <property type="entry name" value="PROTEIN KINASE DOMAIN-CONTAINING PROTEIN"/>
    <property type="match status" value="1"/>
</dbReference>
<dbReference type="PROSITE" id="PS50011">
    <property type="entry name" value="PROTEIN_KINASE_DOM"/>
    <property type="match status" value="1"/>
</dbReference>
<evidence type="ECO:0000256" key="22">
    <source>
        <dbReference type="SAM" id="SignalP"/>
    </source>
</evidence>
<proteinExistence type="predicted"/>
<evidence type="ECO:0000256" key="5">
    <source>
        <dbReference type="ARBA" id="ARBA00022692"/>
    </source>
</evidence>
<evidence type="ECO:0000259" key="23">
    <source>
        <dbReference type="PROSITE" id="PS50011"/>
    </source>
</evidence>
<evidence type="ECO:0000256" key="9">
    <source>
        <dbReference type="ARBA" id="ARBA00022777"/>
    </source>
</evidence>
<keyword evidence="7" id="KW-0677">Repeat</keyword>
<dbReference type="FunFam" id="1.10.510.10:FF:001227">
    <property type="entry name" value="Tyrosine-protein kinase receptor"/>
    <property type="match status" value="1"/>
</dbReference>
<dbReference type="CDD" id="cd06366">
    <property type="entry name" value="PBP1_GABAb_receptor"/>
    <property type="match status" value="1"/>
</dbReference>
<dbReference type="GO" id="GO:0004714">
    <property type="term" value="F:transmembrane receptor protein tyrosine kinase activity"/>
    <property type="evidence" value="ECO:0007669"/>
    <property type="project" value="UniProtKB-EC"/>
</dbReference>
<comment type="catalytic activity">
    <reaction evidence="18">
        <text>L-tyrosyl-[protein] + ATP = O-phospho-L-tyrosyl-[protein] + ADP + H(+)</text>
        <dbReference type="Rhea" id="RHEA:10596"/>
        <dbReference type="Rhea" id="RHEA-COMP:10136"/>
        <dbReference type="Rhea" id="RHEA-COMP:20101"/>
        <dbReference type="ChEBI" id="CHEBI:15378"/>
        <dbReference type="ChEBI" id="CHEBI:30616"/>
        <dbReference type="ChEBI" id="CHEBI:46858"/>
        <dbReference type="ChEBI" id="CHEBI:61978"/>
        <dbReference type="ChEBI" id="CHEBI:456216"/>
        <dbReference type="EC" id="2.7.10.1"/>
    </reaction>
</comment>
<dbReference type="InterPro" id="IPR000719">
    <property type="entry name" value="Prot_kinase_dom"/>
</dbReference>
<dbReference type="Proteomes" id="UP000051574">
    <property type="component" value="Unassembled WGS sequence"/>
</dbReference>
<dbReference type="InterPro" id="IPR008266">
    <property type="entry name" value="Tyr_kinase_AS"/>
</dbReference>
<keyword evidence="5 21" id="KW-0812">Transmembrane</keyword>
<feature type="transmembrane region" description="Helical" evidence="21">
    <location>
        <begin position="860"/>
        <end position="884"/>
    </location>
</feature>
<dbReference type="EC" id="2.7.10.1" evidence="2"/>
<evidence type="ECO:0000256" key="2">
    <source>
        <dbReference type="ARBA" id="ARBA00011902"/>
    </source>
</evidence>
<dbReference type="InterPro" id="IPR001245">
    <property type="entry name" value="Ser-Thr/Tyr_kinase_cat_dom"/>
</dbReference>
<keyword evidence="8 20" id="KW-0547">Nucleotide-binding</keyword>
<evidence type="ECO:0000256" key="8">
    <source>
        <dbReference type="ARBA" id="ARBA00022741"/>
    </source>
</evidence>
<keyword evidence="4" id="KW-0808">Transferase</keyword>
<dbReference type="GO" id="GO:0043235">
    <property type="term" value="C:receptor complex"/>
    <property type="evidence" value="ECO:0007669"/>
    <property type="project" value="TreeGrafter"/>
</dbReference>
<comment type="subcellular location">
    <subcellularLocation>
        <location evidence="1">Membrane</location>
        <topology evidence="1">Single-pass membrane protein</topology>
    </subcellularLocation>
</comment>
<gene>
    <name evidence="24" type="ORF">AMK59_2252</name>
</gene>
<dbReference type="Gene3D" id="1.10.510.10">
    <property type="entry name" value="Transferase(Phosphotransferase) domain 1"/>
    <property type="match status" value="1"/>
</dbReference>
<evidence type="ECO:0000256" key="1">
    <source>
        <dbReference type="ARBA" id="ARBA00004167"/>
    </source>
</evidence>
<keyword evidence="16" id="KW-0325">Glycoprotein</keyword>
<dbReference type="InterPro" id="IPR017441">
    <property type="entry name" value="Protein_kinase_ATP_BS"/>
</dbReference>
<evidence type="ECO:0000256" key="12">
    <source>
        <dbReference type="ARBA" id="ARBA00023136"/>
    </source>
</evidence>
<dbReference type="InterPro" id="IPR011009">
    <property type="entry name" value="Kinase-like_dom_sf"/>
</dbReference>
<dbReference type="GO" id="GO:0007169">
    <property type="term" value="P:cell surface receptor protein tyrosine kinase signaling pathway"/>
    <property type="evidence" value="ECO:0007669"/>
    <property type="project" value="TreeGrafter"/>
</dbReference>
<dbReference type="Pfam" id="PF01094">
    <property type="entry name" value="ANF_receptor"/>
    <property type="match status" value="1"/>
</dbReference>
<keyword evidence="14" id="KW-1015">Disulfide bond</keyword>
<dbReference type="Gene3D" id="3.30.200.20">
    <property type="entry name" value="Phosphorylase Kinase, domain 1"/>
    <property type="match status" value="1"/>
</dbReference>
<dbReference type="Pfam" id="PF07714">
    <property type="entry name" value="PK_Tyr_Ser-Thr"/>
    <property type="match status" value="1"/>
</dbReference>
<feature type="binding site" evidence="20">
    <location>
        <position position="955"/>
    </location>
    <ligand>
        <name>ATP</name>
        <dbReference type="ChEBI" id="CHEBI:30616"/>
    </ligand>
</feature>
<accession>A0A0T6BGX6</accession>
<evidence type="ECO:0000256" key="10">
    <source>
        <dbReference type="ARBA" id="ARBA00022840"/>
    </source>
</evidence>
<dbReference type="PRINTS" id="PR01176">
    <property type="entry name" value="GABABRECEPTR"/>
</dbReference>
<keyword evidence="11 21" id="KW-1133">Transmembrane helix</keyword>
<dbReference type="InterPro" id="IPR020635">
    <property type="entry name" value="Tyr_kinase_cat_dom"/>
</dbReference>
<feature type="signal peptide" evidence="22">
    <location>
        <begin position="1"/>
        <end position="29"/>
    </location>
</feature>
<evidence type="ECO:0000313" key="25">
    <source>
        <dbReference type="Proteomes" id="UP000051574"/>
    </source>
</evidence>
<dbReference type="PROSITE" id="PS00109">
    <property type="entry name" value="PROTEIN_KINASE_TYR"/>
    <property type="match status" value="1"/>
</dbReference>
<evidence type="ECO:0000256" key="7">
    <source>
        <dbReference type="ARBA" id="ARBA00022737"/>
    </source>
</evidence>
<reference evidence="24 25" key="1">
    <citation type="submission" date="2015-09" db="EMBL/GenBank/DDBJ databases">
        <title>Draft genome of the scarab beetle Oryctes borbonicus.</title>
        <authorList>
            <person name="Meyer J.M."/>
            <person name="Markov G.V."/>
            <person name="Baskaran P."/>
            <person name="Herrmann M."/>
            <person name="Sommer R.J."/>
            <person name="Roedelsperger C."/>
        </authorList>
    </citation>
    <scope>NUCLEOTIDE SEQUENCE [LARGE SCALE GENOMIC DNA]</scope>
    <source>
        <strain evidence="24">OB123</strain>
        <tissue evidence="24">Whole animal</tissue>
    </source>
</reference>
<evidence type="ECO:0000256" key="15">
    <source>
        <dbReference type="ARBA" id="ARBA00023170"/>
    </source>
</evidence>
<evidence type="ECO:0000256" key="19">
    <source>
        <dbReference type="ARBA" id="ARBA00056965"/>
    </source>
</evidence>
<dbReference type="FunFam" id="3.30.200.20:FF:000593">
    <property type="entry name" value="Predicted protein"/>
    <property type="match status" value="1"/>
</dbReference>
<feature type="chain" id="PRO_5006668675" description="receptor protein-tyrosine kinase" evidence="22">
    <location>
        <begin position="30"/>
        <end position="1309"/>
    </location>
</feature>
<keyword evidence="13" id="KW-0829">Tyrosine-protein kinase</keyword>
<keyword evidence="12 21" id="KW-0472">Membrane</keyword>
<evidence type="ECO:0000256" key="16">
    <source>
        <dbReference type="ARBA" id="ARBA00023180"/>
    </source>
</evidence>
<dbReference type="InterPro" id="IPR050122">
    <property type="entry name" value="RTK"/>
</dbReference>
<evidence type="ECO:0000256" key="17">
    <source>
        <dbReference type="ARBA" id="ARBA00023319"/>
    </source>
</evidence>
<keyword evidence="6 22" id="KW-0732">Signal</keyword>
<protein>
    <recommendedName>
        <fullName evidence="2">receptor protein-tyrosine kinase</fullName>
        <ecNumber evidence="2">2.7.10.1</ecNumber>
    </recommendedName>
</protein>
<evidence type="ECO:0000256" key="20">
    <source>
        <dbReference type="PROSITE-ProRule" id="PRU10141"/>
    </source>
</evidence>
<dbReference type="SMART" id="SM00219">
    <property type="entry name" value="TyrKc"/>
    <property type="match status" value="1"/>
</dbReference>
<evidence type="ECO:0000256" key="6">
    <source>
        <dbReference type="ARBA" id="ARBA00022729"/>
    </source>
</evidence>
<keyword evidence="3" id="KW-0597">Phosphoprotein</keyword>
<dbReference type="Gene3D" id="3.40.50.2300">
    <property type="match status" value="2"/>
</dbReference>
<dbReference type="PANTHER" id="PTHR24416">
    <property type="entry name" value="TYROSINE-PROTEIN KINASE RECEPTOR"/>
    <property type="match status" value="1"/>
</dbReference>